<proteinExistence type="predicted"/>
<dbReference type="AlphaFoldDB" id="A0A821Y2I2"/>
<dbReference type="EMBL" id="CAJOBR010023534">
    <property type="protein sequence ID" value="CAF4955158.1"/>
    <property type="molecule type" value="Genomic_DNA"/>
</dbReference>
<comment type="caution">
    <text evidence="1">The sequence shown here is derived from an EMBL/GenBank/DDBJ whole genome shotgun (WGS) entry which is preliminary data.</text>
</comment>
<evidence type="ECO:0000313" key="2">
    <source>
        <dbReference type="Proteomes" id="UP000663848"/>
    </source>
</evidence>
<name>A0A821Y2I2_9BILA</name>
<sequence length="103" mass="12030">NLFPGDYHLVNLRTLNENRDDAKFSASKNLALILRRFAYDCDEAYDNSFHFEQPILEHFFPANQIESIQQTSLSLRHVQNQLAITTKLDVPLAELMTYKIKMK</sequence>
<evidence type="ECO:0000313" key="1">
    <source>
        <dbReference type="EMBL" id="CAF4955158.1"/>
    </source>
</evidence>
<reference evidence="1" key="1">
    <citation type="submission" date="2021-02" db="EMBL/GenBank/DDBJ databases">
        <authorList>
            <person name="Nowell W R."/>
        </authorList>
    </citation>
    <scope>NUCLEOTIDE SEQUENCE</scope>
</reference>
<protein>
    <submittedName>
        <fullName evidence="1">Uncharacterized protein</fullName>
    </submittedName>
</protein>
<organism evidence="1 2">
    <name type="scientific">Rotaria socialis</name>
    <dbReference type="NCBI Taxonomy" id="392032"/>
    <lineage>
        <taxon>Eukaryota</taxon>
        <taxon>Metazoa</taxon>
        <taxon>Spiralia</taxon>
        <taxon>Gnathifera</taxon>
        <taxon>Rotifera</taxon>
        <taxon>Eurotatoria</taxon>
        <taxon>Bdelloidea</taxon>
        <taxon>Philodinida</taxon>
        <taxon>Philodinidae</taxon>
        <taxon>Rotaria</taxon>
    </lineage>
</organism>
<gene>
    <name evidence="1" type="ORF">QYT958_LOCUS33809</name>
</gene>
<dbReference type="Proteomes" id="UP000663848">
    <property type="component" value="Unassembled WGS sequence"/>
</dbReference>
<accession>A0A821Y2I2</accession>
<feature type="non-terminal residue" evidence="1">
    <location>
        <position position="1"/>
    </location>
</feature>